<accession>A0A2P9E9T2</accession>
<protein>
    <recommendedName>
        <fullName evidence="1">DUF7352 domain-containing protein</fullName>
    </recommendedName>
</protein>
<geneLocation type="plasmid" evidence="2">
    <name>RCS51TR717_p</name>
</geneLocation>
<reference evidence="2" key="1">
    <citation type="submission" date="2018-02" db="EMBL/GenBank/DDBJ databases">
        <authorList>
            <person name="Cohen D.B."/>
            <person name="Kent A.D."/>
        </authorList>
    </citation>
    <scope>NUCLEOTIDE SEQUENCE</scope>
    <source>
        <strain evidence="2">717</strain>
    </source>
</reference>
<evidence type="ECO:0000313" key="2">
    <source>
        <dbReference type="EMBL" id="SPE00154.1"/>
    </source>
</evidence>
<dbReference type="RefSeq" id="WP_159372816.1">
    <property type="nucleotide sequence ID" value="NZ_LT985264.1"/>
</dbReference>
<proteinExistence type="predicted"/>
<keyword evidence="2" id="KW-0614">Plasmid</keyword>
<dbReference type="AlphaFoldDB" id="A0A2P9E9T2"/>
<dbReference type="Pfam" id="PF24043">
    <property type="entry name" value="DUF7352"/>
    <property type="match status" value="1"/>
</dbReference>
<sequence length="90" mass="9876">MNTIWKYVLEPQITLDMPAGATILSVGTQGYDICLWARVDTDAPTEPRRFLVAGTGMPLAESFTGARFIGTVQMVQASVNLVMHVFETEV</sequence>
<organism evidence="2">
    <name type="scientific">Escherichia coli</name>
    <dbReference type="NCBI Taxonomy" id="562"/>
    <lineage>
        <taxon>Bacteria</taxon>
        <taxon>Pseudomonadati</taxon>
        <taxon>Pseudomonadota</taxon>
        <taxon>Gammaproteobacteria</taxon>
        <taxon>Enterobacterales</taxon>
        <taxon>Enterobacteriaceae</taxon>
        <taxon>Escherichia</taxon>
    </lineage>
</organism>
<dbReference type="InterPro" id="IPR055776">
    <property type="entry name" value="DUF7352"/>
</dbReference>
<dbReference type="EMBL" id="LT985264">
    <property type="protein sequence ID" value="SPE00154.1"/>
    <property type="molecule type" value="Genomic_DNA"/>
</dbReference>
<gene>
    <name evidence="2" type="ORF">RCS51TR717_P0042</name>
</gene>
<feature type="domain" description="DUF7352" evidence="1">
    <location>
        <begin position="1"/>
        <end position="88"/>
    </location>
</feature>
<name>A0A2P9E9T2_ECOLX</name>
<evidence type="ECO:0000259" key="1">
    <source>
        <dbReference type="Pfam" id="PF24043"/>
    </source>
</evidence>